<accession>A0A398AY74</accession>
<sequence length="74" mass="8657">FVIYTKLLTLPVNSLLVPRILKEIKKTLNIKIPITEFYQRTTIDELVTYINSIDEKEVSNIKENKKLGHKPSSW</sequence>
<dbReference type="InterPro" id="IPR036736">
    <property type="entry name" value="ACP-like_sf"/>
</dbReference>
<protein>
    <submittedName>
        <fullName evidence="2">Acyl carrier protein</fullName>
    </submittedName>
</protein>
<evidence type="ECO:0000259" key="1">
    <source>
        <dbReference type="Pfam" id="PF00550"/>
    </source>
</evidence>
<proteinExistence type="predicted"/>
<reference evidence="2 3" key="1">
    <citation type="submission" date="2018-08" db="EMBL/GenBank/DDBJ databases">
        <title>Bacillus jemisoniae sp. nov., Bacillus chryseoplanitiae sp. nov., Bacillus resnikiae sp. nov., and Bacillus frankliniae sp. nov., isolated from Viking spacecraft and associated surfaces.</title>
        <authorList>
            <person name="Seuylemezian A."/>
            <person name="Vaishampayan P."/>
        </authorList>
    </citation>
    <scope>NUCLEOTIDE SEQUENCE [LARGE SCALE GENOMIC DNA]</scope>
    <source>
        <strain evidence="2 3">JJ-247</strain>
    </source>
</reference>
<feature type="domain" description="Carrier" evidence="1">
    <location>
        <begin position="12"/>
        <end position="50"/>
    </location>
</feature>
<dbReference type="Gene3D" id="1.10.1200.10">
    <property type="entry name" value="ACP-like"/>
    <property type="match status" value="1"/>
</dbReference>
<dbReference type="Pfam" id="PF00550">
    <property type="entry name" value="PP-binding"/>
    <property type="match status" value="1"/>
</dbReference>
<feature type="non-terminal residue" evidence="2">
    <location>
        <position position="1"/>
    </location>
</feature>
<evidence type="ECO:0000313" key="3">
    <source>
        <dbReference type="Proteomes" id="UP000265816"/>
    </source>
</evidence>
<organism evidence="2 3">
    <name type="scientific">Mesobacillus zeae</name>
    <dbReference type="NCBI Taxonomy" id="1917180"/>
    <lineage>
        <taxon>Bacteria</taxon>
        <taxon>Bacillati</taxon>
        <taxon>Bacillota</taxon>
        <taxon>Bacilli</taxon>
        <taxon>Bacillales</taxon>
        <taxon>Bacillaceae</taxon>
        <taxon>Mesobacillus</taxon>
    </lineage>
</organism>
<dbReference type="EMBL" id="QWVT01000053">
    <property type="protein sequence ID" value="RID81668.1"/>
    <property type="molecule type" value="Genomic_DNA"/>
</dbReference>
<dbReference type="Proteomes" id="UP000265816">
    <property type="component" value="Unassembled WGS sequence"/>
</dbReference>
<gene>
    <name evidence="2" type="ORF">D1970_21220</name>
</gene>
<dbReference type="RefSeq" id="WP_142921045.1">
    <property type="nucleotide sequence ID" value="NZ_QWVT01000053.1"/>
</dbReference>
<keyword evidence="3" id="KW-1185">Reference proteome</keyword>
<comment type="caution">
    <text evidence="2">The sequence shown here is derived from an EMBL/GenBank/DDBJ whole genome shotgun (WGS) entry which is preliminary data.</text>
</comment>
<dbReference type="SUPFAM" id="SSF47336">
    <property type="entry name" value="ACP-like"/>
    <property type="match status" value="1"/>
</dbReference>
<dbReference type="AlphaFoldDB" id="A0A398AY74"/>
<evidence type="ECO:0000313" key="2">
    <source>
        <dbReference type="EMBL" id="RID81668.1"/>
    </source>
</evidence>
<dbReference type="InterPro" id="IPR009081">
    <property type="entry name" value="PP-bd_ACP"/>
</dbReference>
<name>A0A398AY74_9BACI</name>